<feature type="region of interest" description="Disordered" evidence="1">
    <location>
        <begin position="495"/>
        <end position="518"/>
    </location>
</feature>
<feature type="region of interest" description="Disordered" evidence="1">
    <location>
        <begin position="2347"/>
        <end position="2400"/>
    </location>
</feature>
<feature type="compositionally biased region" description="Low complexity" evidence="1">
    <location>
        <begin position="418"/>
        <end position="430"/>
    </location>
</feature>
<evidence type="ECO:0000313" key="3">
    <source>
        <dbReference type="Proteomes" id="UP000673552"/>
    </source>
</evidence>
<feature type="region of interest" description="Disordered" evidence="1">
    <location>
        <begin position="1761"/>
        <end position="1847"/>
    </location>
</feature>
<feature type="region of interest" description="Disordered" evidence="1">
    <location>
        <begin position="1427"/>
        <end position="1481"/>
    </location>
</feature>
<gene>
    <name evidence="2" type="ORF">LSCM1_05752</name>
</gene>
<feature type="compositionally biased region" description="Basic residues" evidence="1">
    <location>
        <begin position="2387"/>
        <end position="2400"/>
    </location>
</feature>
<feature type="compositionally biased region" description="Basic and acidic residues" evidence="1">
    <location>
        <begin position="1798"/>
        <end position="1813"/>
    </location>
</feature>
<reference evidence="3" key="2">
    <citation type="journal article" date="2021" name="Sci. Data">
        <title>Chromosome-scale genome sequencing, assembly and annotation of six genomes from subfamily Leishmaniinae.</title>
        <authorList>
            <person name="Almutairi H."/>
            <person name="Urbaniak M.D."/>
            <person name="Bates M.D."/>
            <person name="Jariyapan N."/>
            <person name="Kwakye-Nuako G."/>
            <person name="Thomaz Soccol V."/>
            <person name="Al-Salem W.S."/>
            <person name="Dillon R.J."/>
            <person name="Bates P.A."/>
            <person name="Gatherer D."/>
        </authorList>
    </citation>
    <scope>NUCLEOTIDE SEQUENCE [LARGE SCALE GENOMIC DNA]</scope>
</reference>
<sequence length="2400" mass="246451">MPQMLSCNVHAGEGVALTQMIEEAGNFCQGGNSENLRNNSASQYCRAAAGALMKPSEALPPAPSSLPRGSTNGCDVFDSACSDSVPSRGKCTAAAVSETSTAVAVVLSPSIVTSLLQERVHSVSRVALLPRDRFLPTPLLNHGAVKAAAAVSTPLDGRAMHVAVLADQAHLLSIARSSLWTSTAWLTSVADVAAVSRLFDKLSSRQQADMLARAHTVAAAAGVATTAMPSAQASAVLVPLTSPALGVLIITNDRTGDGRTLRAASAISEWPSAFASAEAPAEIVDSMSDEADSPHTSRTQAHSPPTTALERLACPYVAGSNGFLEDAAVSAADLQQLPSPNIAVSDTSRLTPASQSAGDERRAQSSLRGHHGTASMPDSQPPPLSDLTRTSTTPLEYPSESALTAGATATPMASRSEPALSATAAPAAQPQGERRGTAQRHVMDSRGPLRGDAQGRPTVPITEPPAAASPLRCAVSDATVYNTMETAPFGAVARSTATDTALEQPAAAHDQNSPSPVLPLPDALETMLPPPTSAAQMALSVPFSGGGALLLDGARQSCSRDAASVCRSSPPVVAAAPQIAASPPVPISLAESSASAMMASSAIRRDADDSALLVQQARLATQNASCEPPSMRHDAFPQSVTARDAVPPATSAEGYALLFTSPLRAAHSAAGRLGGGAFLRDDGTAAPPLEPLMSSGCHAGGVQCAGGGAPDTCPAASVTAELAGCAQTFRDSPPFLTLDTDSQPPQPVGGSVACRAVSEAPTGSGARTLADASTTTEGDVPRRGDTFGYRSTSESGVRAHVLPMPLQAAACQEAGSWREQSPPHASGSCCADAIREPIEETASVATRGTPREKQLSMLRQGNCVDVQLRAEVDGAPILDKASDSTGPFAQEGGRVEREGGGGMMSARSTPRQESRHLSALQSPASRSIAANVVQPLNSIRKESPVPLVSITAPLLPVAACLRLAASSSTSVPPSEGEAPIIRRRRTAPAEEIDTTGTSTRGVPERHRSSTPRSAARTRASLLSIGSAPPISPHAAAMTGIAAAVSTFHTTAAGPPAHFVAPSQALSAKAKRASMSQSSVAMQQAPLSSLMASNSKLLHVVGTTYDAPAAVAAEHLRQPGTPAGCVIGPAHHHTAALSCPPAPDKPLRLHREAVAPQALPTCRSTEACCVDRPCATVVPPRSSPWNAAVSAHGGLPHGGANSPSSPSGASVVSIHERAISASSGTRAPMRTRLEALRTPRSSSHRRCSSCSMGERRAAEHIVLTTLESPSSSPHATRGEQAQAEQRCARMCTNSPPRRPLRCVAHPLPLPVCVEAPSATMSSSASREATPPRMPLDVSDADTGSGAPSIIPGTIGAAGSSVSSPEVSDLLGVLAKWSPTPLAMPTPHLTPQQEATEAAMMPEAVVHKRSTAEASLVAAALASETQTQLLSGRTEAHTRMHSASDAAAPPGKRGGGDACGASAAPAAPPRNGKPGTAAAQKTSHAALLTHAVPAADNLNRLTTAPKGCRHPAVDSRARAVEVPSVASLLAHPPVLRSAAATPSTRDAAATPIMQPVSQKTTATAPAAANVTARHPLPSAMGPSWERMEPLPVGCLAPAAPTLTTPTARAIAQHSVRLQISGTPTAVPHCVPEPSSPLSRVPHPLTPRRASFTSHRPAPLPHPAASGLCCWPLPLITPHQGGKGARHGRGSGAALAVPPTSPIPQRLTCGTVANSPGGEVMAEVSRGTHASDDEWPIPALSCPSSVASGCLQCHRLQRGCRSGLPRSLPFSGVTRDPTPTPVPCQVPERAVCKTLSTEPDGQGRRDAGPTSERDQPAAHQSASSPRLWWRGRRTLTPEQGLRGRRQTHGRGARMEDFPIVLPPRPGMMGGPGQAASPRNCPEISSPAANAAAAGGTEAIGDARVVAATAAPVSATSPPLRPSTILLAPIFGSVGGRAGAPAAGGAALVCATAGQPLHRVAAALPASPSGGAAATEPATAARGRAECVLAEAANYAGNYQRKRRPRSIKSGRPQPSSAFAFQPSMGTDTQSPPRGRGGAGESTGSGLGLLPMAEGSMAGSSAAFVPAAGHTEPCTLCDEGINAAQRDAGKGEGSYRQQRAPRLTRALLDRLQRQYAAADAAASRPHRSRINRSLKGAFIAGWRDDIHHCPHDGNGAYGSPAIPQYRGLSASSREQHVENQAAVLPRRGGTAAHPNAPTSPPLTLHAIAGPAAIDTRVESLLSARPDLAVAPQKALYREQCASPSPDPVAPQLPVRANRGAVLRSPSLKALPLLQPAHHAQPHRSRRILAGQPPPKSTARRWSHASDSVPVAVPEMIFSPETVLTAFPPKVPLEHQEAPVLTAVIHVLPTSRRVPWPPESKGQGGSTQAQSATKACPRRGWSGQSIRNFLRGLRKQRGQRHGGQK</sequence>
<feature type="compositionally biased region" description="Polar residues" evidence="1">
    <location>
        <begin position="340"/>
        <end position="357"/>
    </location>
</feature>
<organism evidence="2 3">
    <name type="scientific">Leishmania martiniquensis</name>
    <dbReference type="NCBI Taxonomy" id="1580590"/>
    <lineage>
        <taxon>Eukaryota</taxon>
        <taxon>Discoba</taxon>
        <taxon>Euglenozoa</taxon>
        <taxon>Kinetoplastea</taxon>
        <taxon>Metakinetoplastina</taxon>
        <taxon>Trypanosomatida</taxon>
        <taxon>Trypanosomatidae</taxon>
        <taxon>Leishmaniinae</taxon>
        <taxon>Leishmania</taxon>
    </lineage>
</organism>
<feature type="compositionally biased region" description="Basic residues" evidence="1">
    <location>
        <begin position="1996"/>
        <end position="2005"/>
    </location>
</feature>
<protein>
    <submittedName>
        <fullName evidence="2">Uncharacterized protein</fullName>
    </submittedName>
</protein>
<feature type="region of interest" description="Disordered" evidence="1">
    <location>
        <begin position="1995"/>
        <end position="2042"/>
    </location>
</feature>
<dbReference type="GeneID" id="92515707"/>
<proteinExistence type="predicted"/>
<feature type="compositionally biased region" description="Gly residues" evidence="1">
    <location>
        <begin position="2031"/>
        <end position="2042"/>
    </location>
</feature>
<comment type="caution">
    <text evidence="2">The sequence shown here is derived from an EMBL/GenBank/DDBJ whole genome shotgun (WGS) entry which is preliminary data.</text>
</comment>
<dbReference type="OrthoDB" id="267484at2759"/>
<feature type="region of interest" description="Disordered" evidence="1">
    <location>
        <begin position="2271"/>
        <end position="2301"/>
    </location>
</feature>
<feature type="region of interest" description="Disordered" evidence="1">
    <location>
        <begin position="1189"/>
        <end position="1208"/>
    </location>
</feature>
<evidence type="ECO:0000256" key="1">
    <source>
        <dbReference type="SAM" id="MobiDB-lite"/>
    </source>
</evidence>
<keyword evidence="3" id="KW-1185">Reference proteome</keyword>
<dbReference type="Proteomes" id="UP000673552">
    <property type="component" value="Unassembled WGS sequence"/>
</dbReference>
<reference evidence="3" key="1">
    <citation type="journal article" date="2021" name="Microbiol. Resour. Announc.">
        <title>LGAAP: Leishmaniinae Genome Assembly and Annotation Pipeline.</title>
        <authorList>
            <person name="Almutairi H."/>
            <person name="Urbaniak M.D."/>
            <person name="Bates M.D."/>
            <person name="Jariyapan N."/>
            <person name="Kwakye-Nuako G."/>
            <person name="Thomaz-Soccol V."/>
            <person name="Al-Salem W.S."/>
            <person name="Dillon R.J."/>
            <person name="Bates P.A."/>
            <person name="Gatherer D."/>
        </authorList>
    </citation>
    <scope>NUCLEOTIDE SEQUENCE [LARGE SCALE GENOMIC DNA]</scope>
</reference>
<feature type="region of interest" description="Disordered" evidence="1">
    <location>
        <begin position="340"/>
        <end position="466"/>
    </location>
</feature>
<feature type="compositionally biased region" description="Basic and acidic residues" evidence="1">
    <location>
        <begin position="432"/>
        <end position="449"/>
    </location>
</feature>
<name>A0A836GHA6_9TRYP</name>
<evidence type="ECO:0000313" key="2">
    <source>
        <dbReference type="EMBL" id="KAG5482037.1"/>
    </source>
</evidence>
<dbReference type="RefSeq" id="XP_067179830.1">
    <property type="nucleotide sequence ID" value="XM_067323195.1"/>
</dbReference>
<feature type="region of interest" description="Disordered" evidence="1">
    <location>
        <begin position="1678"/>
        <end position="1699"/>
    </location>
</feature>
<feature type="region of interest" description="Disordered" evidence="1">
    <location>
        <begin position="878"/>
        <end position="923"/>
    </location>
</feature>
<feature type="compositionally biased region" description="Polar residues" evidence="1">
    <location>
        <begin position="294"/>
        <end position="306"/>
    </location>
</feature>
<feature type="region of interest" description="Disordered" evidence="1">
    <location>
        <begin position="763"/>
        <end position="792"/>
    </location>
</feature>
<dbReference type="EMBL" id="JAFEUZ010000016">
    <property type="protein sequence ID" value="KAG5482037.1"/>
    <property type="molecule type" value="Genomic_DNA"/>
</dbReference>
<feature type="region of interest" description="Disordered" evidence="1">
    <location>
        <begin position="286"/>
        <end position="306"/>
    </location>
</feature>
<feature type="compositionally biased region" description="Polar residues" evidence="1">
    <location>
        <begin position="2009"/>
        <end position="2028"/>
    </location>
</feature>
<feature type="region of interest" description="Disordered" evidence="1">
    <location>
        <begin position="968"/>
        <end position="1017"/>
    </location>
</feature>
<dbReference type="KEGG" id="lmat:92515707"/>
<feature type="compositionally biased region" description="Low complexity" evidence="1">
    <location>
        <begin position="1198"/>
        <end position="1208"/>
    </location>
</feature>
<accession>A0A836GHA6</accession>